<organism evidence="3 4">
    <name type="scientific">Fibrivirga algicola</name>
    <dbReference type="NCBI Taxonomy" id="2950420"/>
    <lineage>
        <taxon>Bacteria</taxon>
        <taxon>Pseudomonadati</taxon>
        <taxon>Bacteroidota</taxon>
        <taxon>Cytophagia</taxon>
        <taxon>Cytophagales</taxon>
        <taxon>Spirosomataceae</taxon>
        <taxon>Fibrivirga</taxon>
    </lineage>
</organism>
<feature type="signal peptide" evidence="1">
    <location>
        <begin position="1"/>
        <end position="19"/>
    </location>
</feature>
<accession>A0ABX0QBV4</accession>
<reference evidence="3" key="1">
    <citation type="submission" date="2024-05" db="EMBL/GenBank/DDBJ databases">
        <authorList>
            <person name="Jung D.-H."/>
        </authorList>
    </citation>
    <scope>NUCLEOTIDE SEQUENCE</scope>
    <source>
        <strain evidence="3">JA-25</strain>
    </source>
</reference>
<dbReference type="PROSITE" id="PS52015">
    <property type="entry name" value="TONB_CTD"/>
    <property type="match status" value="1"/>
</dbReference>
<keyword evidence="4" id="KW-1185">Reference proteome</keyword>
<keyword evidence="1" id="KW-0732">Signal</keyword>
<dbReference type="EMBL" id="WAEL01000001">
    <property type="protein sequence ID" value="NID08670.1"/>
    <property type="molecule type" value="Genomic_DNA"/>
</dbReference>
<dbReference type="InterPro" id="IPR037682">
    <property type="entry name" value="TonB_C"/>
</dbReference>
<gene>
    <name evidence="3" type="ORF">F7231_00675</name>
</gene>
<protein>
    <recommendedName>
        <fullName evidence="2">TonB C-terminal domain-containing protein</fullName>
    </recommendedName>
</protein>
<evidence type="ECO:0000313" key="3">
    <source>
        <dbReference type="EMBL" id="NID08670.1"/>
    </source>
</evidence>
<dbReference type="SUPFAM" id="SSF74653">
    <property type="entry name" value="TolA/TonB C-terminal domain"/>
    <property type="match status" value="1"/>
</dbReference>
<name>A0ABX0QBV4_9BACT</name>
<evidence type="ECO:0000256" key="1">
    <source>
        <dbReference type="SAM" id="SignalP"/>
    </source>
</evidence>
<evidence type="ECO:0000313" key="4">
    <source>
        <dbReference type="Proteomes" id="UP000606008"/>
    </source>
</evidence>
<feature type="chain" id="PRO_5047346977" description="TonB C-terminal domain-containing protein" evidence="1">
    <location>
        <begin position="20"/>
        <end position="170"/>
    </location>
</feature>
<dbReference type="Gene3D" id="3.30.1150.10">
    <property type="match status" value="1"/>
</dbReference>
<sequence length="170" mass="18799">MKLLLLFLSLLFVGLAADAQPATPALSKDPVFRVLLPRRIMYPVVAERAGVYANVYAGFRIDHRGHVQDVSILNPTKIGYGFEHEVIKRVKRLPPLDPKYEGRYALPVTFALPDYGNGAKITSSTNRLPNAYLKDRILLTEVTIVGNVMPSEKGNELAPYTLGTVPPVNQ</sequence>
<dbReference type="Proteomes" id="UP000606008">
    <property type="component" value="Unassembled WGS sequence"/>
</dbReference>
<feature type="domain" description="TonB C-terminal" evidence="2">
    <location>
        <begin position="27"/>
        <end position="119"/>
    </location>
</feature>
<proteinExistence type="predicted"/>
<dbReference type="RefSeq" id="WP_166690549.1">
    <property type="nucleotide sequence ID" value="NZ_WAEL01000001.1"/>
</dbReference>
<evidence type="ECO:0000259" key="2">
    <source>
        <dbReference type="PROSITE" id="PS52015"/>
    </source>
</evidence>
<comment type="caution">
    <text evidence="3">The sequence shown here is derived from an EMBL/GenBank/DDBJ whole genome shotgun (WGS) entry which is preliminary data.</text>
</comment>